<dbReference type="OrthoDB" id="5988104at2759"/>
<dbReference type="EMBL" id="MU826367">
    <property type="protein sequence ID" value="KAJ7378353.1"/>
    <property type="molecule type" value="Genomic_DNA"/>
</dbReference>
<evidence type="ECO:0000313" key="1">
    <source>
        <dbReference type="EMBL" id="KAJ7378353.1"/>
    </source>
</evidence>
<sequence>MGYIRLWKKPFLVQKLNADVMSESLSQTPIVPEHATASASAVIWDESSMEVVRFVHETKEGLEAEHLSRSYSLPKQVNITAESLNPGIYKRIMHKLLFVEEGFMKDEISRRSYRACPIPSYLVYKKLEANFRSIGNKCEPFELTVIP</sequence>
<dbReference type="AlphaFoldDB" id="A0A9W9ZCX4"/>
<gene>
    <name evidence="1" type="ORF">OS493_023608</name>
</gene>
<comment type="caution">
    <text evidence="1">The sequence shown here is derived from an EMBL/GenBank/DDBJ whole genome shotgun (WGS) entry which is preliminary data.</text>
</comment>
<proteinExistence type="predicted"/>
<accession>A0A9W9ZCX4</accession>
<evidence type="ECO:0000313" key="2">
    <source>
        <dbReference type="Proteomes" id="UP001163046"/>
    </source>
</evidence>
<organism evidence="1 2">
    <name type="scientific">Desmophyllum pertusum</name>
    <dbReference type="NCBI Taxonomy" id="174260"/>
    <lineage>
        <taxon>Eukaryota</taxon>
        <taxon>Metazoa</taxon>
        <taxon>Cnidaria</taxon>
        <taxon>Anthozoa</taxon>
        <taxon>Hexacorallia</taxon>
        <taxon>Scleractinia</taxon>
        <taxon>Caryophylliina</taxon>
        <taxon>Caryophylliidae</taxon>
        <taxon>Desmophyllum</taxon>
    </lineage>
</organism>
<dbReference type="Proteomes" id="UP001163046">
    <property type="component" value="Unassembled WGS sequence"/>
</dbReference>
<keyword evidence="2" id="KW-1185">Reference proteome</keyword>
<protein>
    <submittedName>
        <fullName evidence="1">Uncharacterized protein</fullName>
    </submittedName>
</protein>
<reference evidence="1" key="1">
    <citation type="submission" date="2023-01" db="EMBL/GenBank/DDBJ databases">
        <title>Genome assembly of the deep-sea coral Lophelia pertusa.</title>
        <authorList>
            <person name="Herrera S."/>
            <person name="Cordes E."/>
        </authorList>
    </citation>
    <scope>NUCLEOTIDE SEQUENCE</scope>
    <source>
        <strain evidence="1">USNM1676648</strain>
        <tissue evidence="1">Polyp</tissue>
    </source>
</reference>
<name>A0A9W9ZCX4_9CNID</name>